<dbReference type="Proteomes" id="UP000190229">
    <property type="component" value="Unassembled WGS sequence"/>
</dbReference>
<feature type="domain" description="Alpha-D-phosphohexomutase alpha/beta/alpha" evidence="13">
    <location>
        <begin position="3"/>
        <end position="137"/>
    </location>
</feature>
<feature type="domain" description="Alpha-D-phosphohexomutase alpha/beta/alpha" evidence="15">
    <location>
        <begin position="257"/>
        <end position="369"/>
    </location>
</feature>
<evidence type="ECO:0000259" key="13">
    <source>
        <dbReference type="Pfam" id="PF02878"/>
    </source>
</evidence>
<evidence type="ECO:0000313" key="19">
    <source>
        <dbReference type="Proteomes" id="UP000190229"/>
    </source>
</evidence>
<dbReference type="FunFam" id="3.40.120.10:FF:000001">
    <property type="entry name" value="Phosphoglucosamine mutase"/>
    <property type="match status" value="1"/>
</dbReference>
<feature type="domain" description="Alpha-D-phosphohexomutase alpha/beta/alpha" evidence="14">
    <location>
        <begin position="159"/>
        <end position="253"/>
    </location>
</feature>
<dbReference type="PANTHER" id="PTHR42946:SF1">
    <property type="entry name" value="PHOSPHOGLUCOMUTASE (ALPHA-D-GLUCOSE-1,6-BISPHOSPHATE-DEPENDENT)"/>
    <property type="match status" value="1"/>
</dbReference>
<dbReference type="Pfam" id="PF00408">
    <property type="entry name" value="PGM_PMM_IV"/>
    <property type="match status" value="1"/>
</dbReference>
<evidence type="ECO:0000313" key="16">
    <source>
        <dbReference type="EMBL" id="OAG94876.1"/>
    </source>
</evidence>
<dbReference type="InterPro" id="IPR016055">
    <property type="entry name" value="A-D-PHexomutase_a/b/a-I/II/III"/>
</dbReference>
<keyword evidence="3 9" id="KW-0479">Metal-binding</keyword>
<dbReference type="EMBL" id="MWPS01000009">
    <property type="protein sequence ID" value="OPG17008.1"/>
    <property type="molecule type" value="Genomic_DNA"/>
</dbReference>
<feature type="active site" description="Phosphoserine intermediate" evidence="9">
    <location>
        <position position="101"/>
    </location>
</feature>
<dbReference type="GO" id="GO:0006048">
    <property type="term" value="P:UDP-N-acetylglucosamine biosynthetic process"/>
    <property type="evidence" value="ECO:0007669"/>
    <property type="project" value="TreeGrafter"/>
</dbReference>
<evidence type="ECO:0000259" key="12">
    <source>
        <dbReference type="Pfam" id="PF00408"/>
    </source>
</evidence>
<comment type="similarity">
    <text evidence="1 9 10">Belongs to the phosphohexose mutase family.</text>
</comment>
<evidence type="ECO:0000256" key="10">
    <source>
        <dbReference type="RuleBase" id="RU004326"/>
    </source>
</evidence>
<dbReference type="GO" id="GO:0000287">
    <property type="term" value="F:magnesium ion binding"/>
    <property type="evidence" value="ECO:0007669"/>
    <property type="project" value="UniProtKB-UniRule"/>
</dbReference>
<comment type="catalytic activity">
    <reaction evidence="6 9 11">
        <text>alpha-D-glucosamine 1-phosphate = D-glucosamine 6-phosphate</text>
        <dbReference type="Rhea" id="RHEA:23424"/>
        <dbReference type="ChEBI" id="CHEBI:58516"/>
        <dbReference type="ChEBI" id="CHEBI:58725"/>
        <dbReference type="EC" id="5.4.2.10"/>
    </reaction>
</comment>
<dbReference type="PROSITE" id="PS00710">
    <property type="entry name" value="PGM_PMM"/>
    <property type="match status" value="1"/>
</dbReference>
<reference evidence="17 19" key="2">
    <citation type="submission" date="2017-02" db="EMBL/GenBank/DDBJ databases">
        <title>Draft genome of Acidibacillus ferrooxidans Huett2.</title>
        <authorList>
            <person name="Schopf S."/>
        </authorList>
    </citation>
    <scope>NUCLEOTIDE SEQUENCE [LARGE SCALE GENOMIC DNA]</scope>
    <source>
        <strain evidence="17 19">Huett2</strain>
    </source>
</reference>
<dbReference type="Gene3D" id="3.30.310.50">
    <property type="entry name" value="Alpha-D-phosphohexomutase, C-terminal domain"/>
    <property type="match status" value="1"/>
</dbReference>
<dbReference type="InterPro" id="IPR005841">
    <property type="entry name" value="Alpha-D-phosphohexomutase_SF"/>
</dbReference>
<dbReference type="EC" id="5.4.2.10" evidence="7 9"/>
<accession>A0A162SCY4</accession>
<comment type="function">
    <text evidence="9 11">Catalyzes the conversion of glucosamine-6-phosphate to glucosamine-1-phosphate.</text>
</comment>
<feature type="binding site" evidence="9">
    <location>
        <position position="240"/>
    </location>
    <ligand>
        <name>Mg(2+)</name>
        <dbReference type="ChEBI" id="CHEBI:18420"/>
    </ligand>
</feature>
<feature type="binding site" evidence="9">
    <location>
        <position position="242"/>
    </location>
    <ligand>
        <name>Mg(2+)</name>
        <dbReference type="ChEBI" id="CHEBI:18420"/>
    </ligand>
</feature>
<evidence type="ECO:0000256" key="9">
    <source>
        <dbReference type="HAMAP-Rule" id="MF_01554"/>
    </source>
</evidence>
<dbReference type="PANTHER" id="PTHR42946">
    <property type="entry name" value="PHOSPHOHEXOSE MUTASE"/>
    <property type="match status" value="1"/>
</dbReference>
<comment type="caution">
    <text evidence="17">The sequence shown here is derived from an EMBL/GenBank/DDBJ whole genome shotgun (WGS) entry which is preliminary data.</text>
</comment>
<dbReference type="GO" id="GO:0008966">
    <property type="term" value="F:phosphoglucosamine mutase activity"/>
    <property type="evidence" value="ECO:0007669"/>
    <property type="project" value="UniProtKB-UniRule"/>
</dbReference>
<keyword evidence="4 9" id="KW-0460">Magnesium</keyword>
<dbReference type="NCBIfam" id="TIGR01455">
    <property type="entry name" value="glmM"/>
    <property type="match status" value="1"/>
</dbReference>
<organism evidence="17 19">
    <name type="scientific">Ferroacidibacillus organovorans</name>
    <dbReference type="NCBI Taxonomy" id="1765683"/>
    <lineage>
        <taxon>Bacteria</taxon>
        <taxon>Bacillati</taxon>
        <taxon>Bacillota</taxon>
        <taxon>Bacilli</taxon>
        <taxon>Bacillales</taxon>
        <taxon>Alicyclobacillaceae</taxon>
        <taxon>Ferroacidibacillus</taxon>
    </lineage>
</organism>
<dbReference type="GO" id="GO:0005975">
    <property type="term" value="P:carbohydrate metabolic process"/>
    <property type="evidence" value="ECO:0007669"/>
    <property type="project" value="InterPro"/>
</dbReference>
<dbReference type="InterPro" id="IPR005844">
    <property type="entry name" value="A-D-PHexomutase_a/b/a-I"/>
</dbReference>
<proteinExistence type="inferred from homology"/>
<dbReference type="SUPFAM" id="SSF53738">
    <property type="entry name" value="Phosphoglucomutase, first 3 domains"/>
    <property type="match status" value="3"/>
</dbReference>
<dbReference type="FunFam" id="3.40.120.10:FF:000002">
    <property type="entry name" value="Phosphoglucosamine mutase"/>
    <property type="match status" value="1"/>
</dbReference>
<sequence length="448" mass="48649">MSRLFGTDGVRGIANVGLTPELAFSLGVAAASVLKLQCTGRPSMLVGKDTRISGDMLEFALIAGITSAGVDAVRLGILPTPGVAYLTRHSEACAGVMISASHNPFEDNGIKFFGADGFKLLDAQEDEIERRMERTEAADRPQREQIGRVYDRHDEVVRYRDFLSSTLKADLTGLHVVVDAANGAAYELAKALFAERGARVTLLSVEPNGININVGCGSTHPETLAQTVKDLKADVGLAFDGDADRLIAVDASGEIVDGDRIMLICAHHMKKHGRLHDDTLVTTVMSNVGFVRAAQELGIRLVRTAVGDRYVMEAMREGHFSLGGEQSGHLIFLDLTTTGDGMLSALQLLDVMAQEKKPLHELAAIMKSYPQVLVNVRVKDKTAWRTNGSILQIIREIEDEIGENGRLLVRESGTESLVRVMAEGPQESLVRAQVERIVDVIRRELETA</sequence>
<evidence type="ECO:0000256" key="2">
    <source>
        <dbReference type="ARBA" id="ARBA00022553"/>
    </source>
</evidence>
<dbReference type="FunFam" id="3.30.310.50:FF:000001">
    <property type="entry name" value="Phosphoglucosamine mutase"/>
    <property type="match status" value="1"/>
</dbReference>
<evidence type="ECO:0000256" key="5">
    <source>
        <dbReference type="ARBA" id="ARBA00023235"/>
    </source>
</evidence>
<dbReference type="NCBIfam" id="NF008139">
    <property type="entry name" value="PRK10887.1"/>
    <property type="match status" value="1"/>
</dbReference>
<protein>
    <recommendedName>
        <fullName evidence="8 9">Phosphoglucosamine mutase</fullName>
        <ecNumber evidence="7 9">5.4.2.10</ecNumber>
    </recommendedName>
</protein>
<dbReference type="STRING" id="1765683.B2M26_03660"/>
<dbReference type="InterPro" id="IPR036900">
    <property type="entry name" value="A-D-PHexomutase_C_sf"/>
</dbReference>
<dbReference type="InterPro" id="IPR006352">
    <property type="entry name" value="GlmM_bact"/>
</dbReference>
<evidence type="ECO:0000256" key="1">
    <source>
        <dbReference type="ARBA" id="ARBA00010231"/>
    </source>
</evidence>
<dbReference type="Pfam" id="PF02879">
    <property type="entry name" value="PGM_PMM_II"/>
    <property type="match status" value="1"/>
</dbReference>
<dbReference type="GO" id="GO:0005829">
    <property type="term" value="C:cytosol"/>
    <property type="evidence" value="ECO:0007669"/>
    <property type="project" value="TreeGrafter"/>
</dbReference>
<dbReference type="InterPro" id="IPR005845">
    <property type="entry name" value="A-D-PHexomutase_a/b/a-II"/>
</dbReference>
<evidence type="ECO:0000256" key="4">
    <source>
        <dbReference type="ARBA" id="ARBA00022842"/>
    </source>
</evidence>
<evidence type="ECO:0000259" key="15">
    <source>
        <dbReference type="Pfam" id="PF02880"/>
    </source>
</evidence>
<comment type="cofactor">
    <cofactor evidence="9">
        <name>Mg(2+)</name>
        <dbReference type="ChEBI" id="CHEBI:18420"/>
    </cofactor>
    <text evidence="9">Binds 1 Mg(2+) ion per subunit.</text>
</comment>
<feature type="domain" description="Alpha-D-phosphohexomutase C-terminal" evidence="12">
    <location>
        <begin position="373"/>
        <end position="439"/>
    </location>
</feature>
<evidence type="ECO:0000313" key="18">
    <source>
        <dbReference type="Proteomes" id="UP000077421"/>
    </source>
</evidence>
<feature type="binding site" description="via phosphate group" evidence="9">
    <location>
        <position position="101"/>
    </location>
    <ligand>
        <name>Mg(2+)</name>
        <dbReference type="ChEBI" id="CHEBI:18420"/>
    </ligand>
</feature>
<evidence type="ECO:0000313" key="17">
    <source>
        <dbReference type="EMBL" id="OPG17008.1"/>
    </source>
</evidence>
<dbReference type="InterPro" id="IPR005843">
    <property type="entry name" value="A-D-PHexomutase_C"/>
</dbReference>
<keyword evidence="5 9" id="KW-0413">Isomerase</keyword>
<dbReference type="InterPro" id="IPR005846">
    <property type="entry name" value="A-D-PHexomutase_a/b/a-III"/>
</dbReference>
<dbReference type="InterPro" id="IPR050060">
    <property type="entry name" value="Phosphoglucosamine_mutase"/>
</dbReference>
<dbReference type="AlphaFoldDB" id="A0A162SCY4"/>
<dbReference type="HAMAP" id="MF_01554_B">
    <property type="entry name" value="GlmM_B"/>
    <property type="match status" value="1"/>
</dbReference>
<comment type="PTM">
    <text evidence="9">Activated by phosphorylation.</text>
</comment>
<dbReference type="OrthoDB" id="9806956at2"/>
<dbReference type="GO" id="GO:0009252">
    <property type="term" value="P:peptidoglycan biosynthetic process"/>
    <property type="evidence" value="ECO:0007669"/>
    <property type="project" value="TreeGrafter"/>
</dbReference>
<dbReference type="PRINTS" id="PR00509">
    <property type="entry name" value="PGMPMM"/>
</dbReference>
<dbReference type="Pfam" id="PF02880">
    <property type="entry name" value="PGM_PMM_III"/>
    <property type="match status" value="1"/>
</dbReference>
<evidence type="ECO:0000256" key="7">
    <source>
        <dbReference type="ARBA" id="ARBA00066330"/>
    </source>
</evidence>
<evidence type="ECO:0000256" key="11">
    <source>
        <dbReference type="RuleBase" id="RU004327"/>
    </source>
</evidence>
<dbReference type="InterPro" id="IPR016066">
    <property type="entry name" value="A-D-PHexomutase_CS"/>
</dbReference>
<feature type="modified residue" description="Phosphoserine" evidence="9">
    <location>
        <position position="101"/>
    </location>
</feature>
<dbReference type="RefSeq" id="WP_067561687.1">
    <property type="nucleotide sequence ID" value="NZ_LSUQ01000006.1"/>
</dbReference>
<dbReference type="GO" id="GO:0004615">
    <property type="term" value="F:phosphomannomutase activity"/>
    <property type="evidence" value="ECO:0007669"/>
    <property type="project" value="TreeGrafter"/>
</dbReference>
<dbReference type="Gene3D" id="3.40.120.10">
    <property type="entry name" value="Alpha-D-Glucose-1,6-Bisphosphate, subunit A, domain 3"/>
    <property type="match status" value="3"/>
</dbReference>
<gene>
    <name evidence="9" type="primary">glmM</name>
    <name evidence="16" type="ORF">AYW79_03580</name>
    <name evidence="17" type="ORF">B2M26_03660</name>
</gene>
<keyword evidence="2 9" id="KW-0597">Phosphoprotein</keyword>
<dbReference type="SUPFAM" id="SSF55957">
    <property type="entry name" value="Phosphoglucomutase, C-terminal domain"/>
    <property type="match status" value="1"/>
</dbReference>
<dbReference type="Proteomes" id="UP000077421">
    <property type="component" value="Unassembled WGS sequence"/>
</dbReference>
<evidence type="ECO:0000259" key="14">
    <source>
        <dbReference type="Pfam" id="PF02879"/>
    </source>
</evidence>
<name>A0A162SCY4_9BACL</name>
<reference evidence="16 18" key="1">
    <citation type="submission" date="2016-02" db="EMBL/GenBank/DDBJ databases">
        <title>Draft genome sequence of Acidibacillus ferrooxidans SLC66.</title>
        <authorList>
            <person name="Oliveira G."/>
            <person name="Nancucheo I."/>
            <person name="Dall'Agnol H."/>
            <person name="Johnson B."/>
            <person name="Oliveira R."/>
            <person name="Nunes G.L."/>
            <person name="Tzotzos G."/>
            <person name="Orellana S.C."/>
            <person name="Salim A.C."/>
            <person name="Araujo F.M."/>
        </authorList>
    </citation>
    <scope>NUCLEOTIDE SEQUENCE [LARGE SCALE GENOMIC DNA]</scope>
    <source>
        <strain evidence="16 18">SLC66</strain>
    </source>
</reference>
<dbReference type="EMBL" id="LSUQ01000006">
    <property type="protein sequence ID" value="OAG94876.1"/>
    <property type="molecule type" value="Genomic_DNA"/>
</dbReference>
<keyword evidence="19" id="KW-1185">Reference proteome</keyword>
<evidence type="ECO:0000256" key="3">
    <source>
        <dbReference type="ARBA" id="ARBA00022723"/>
    </source>
</evidence>
<evidence type="ECO:0000256" key="8">
    <source>
        <dbReference type="ARBA" id="ARBA00068193"/>
    </source>
</evidence>
<evidence type="ECO:0000256" key="6">
    <source>
        <dbReference type="ARBA" id="ARBA00050364"/>
    </source>
</evidence>
<dbReference type="Pfam" id="PF02878">
    <property type="entry name" value="PGM_PMM_I"/>
    <property type="match status" value="1"/>
</dbReference>
<dbReference type="CDD" id="cd05802">
    <property type="entry name" value="GlmM"/>
    <property type="match status" value="1"/>
</dbReference>
<feature type="binding site" evidence="9">
    <location>
        <position position="244"/>
    </location>
    <ligand>
        <name>Mg(2+)</name>
        <dbReference type="ChEBI" id="CHEBI:18420"/>
    </ligand>
</feature>